<dbReference type="PANTHER" id="PTHR30055:SF223">
    <property type="entry name" value="HTH-TYPE TRANSCRIPTIONAL REGULATOR UIDR"/>
    <property type="match status" value="1"/>
</dbReference>
<dbReference type="KEGG" id="psw:LK03_13785"/>
<dbReference type="PANTHER" id="PTHR30055">
    <property type="entry name" value="HTH-TYPE TRANSCRIPTIONAL REGULATOR RUTR"/>
    <property type="match status" value="1"/>
</dbReference>
<dbReference type="eggNOG" id="COG1309">
    <property type="taxonomic scope" value="Bacteria"/>
</dbReference>
<evidence type="ECO:0000313" key="4">
    <source>
        <dbReference type="EMBL" id="AIR90303.1"/>
    </source>
</evidence>
<dbReference type="InterPro" id="IPR001647">
    <property type="entry name" value="HTH_TetR"/>
</dbReference>
<keyword evidence="5" id="KW-1185">Reference proteome</keyword>
<dbReference type="Gene3D" id="1.10.357.10">
    <property type="entry name" value="Tetracycline Repressor, domain 2"/>
    <property type="match status" value="1"/>
</dbReference>
<dbReference type="OrthoDB" id="7028830at2"/>
<proteinExistence type="predicted"/>
<dbReference type="PRINTS" id="PR00455">
    <property type="entry name" value="HTHTETR"/>
</dbReference>
<dbReference type="STRING" id="157783.LK03_13785"/>
<dbReference type="RefSeq" id="WP_038412908.1">
    <property type="nucleotide sequence ID" value="NZ_CP009455.1"/>
</dbReference>
<feature type="DNA-binding region" description="H-T-H motif" evidence="2">
    <location>
        <begin position="25"/>
        <end position="44"/>
    </location>
</feature>
<dbReference type="InterPro" id="IPR009057">
    <property type="entry name" value="Homeodomain-like_sf"/>
</dbReference>
<dbReference type="Pfam" id="PF17932">
    <property type="entry name" value="TetR_C_24"/>
    <property type="match status" value="1"/>
</dbReference>
<organism evidence="4 5">
    <name type="scientific">Pseudomonas cremoricolorata</name>
    <dbReference type="NCBI Taxonomy" id="157783"/>
    <lineage>
        <taxon>Bacteria</taxon>
        <taxon>Pseudomonadati</taxon>
        <taxon>Pseudomonadota</taxon>
        <taxon>Gammaproteobacteria</taxon>
        <taxon>Pseudomonadales</taxon>
        <taxon>Pseudomonadaceae</taxon>
        <taxon>Pseudomonas</taxon>
    </lineage>
</organism>
<dbReference type="InterPro" id="IPR050109">
    <property type="entry name" value="HTH-type_TetR-like_transc_reg"/>
</dbReference>
<feature type="domain" description="HTH tetR-type" evidence="3">
    <location>
        <begin position="2"/>
        <end position="62"/>
    </location>
</feature>
<dbReference type="SUPFAM" id="SSF46689">
    <property type="entry name" value="Homeodomain-like"/>
    <property type="match status" value="1"/>
</dbReference>
<dbReference type="GO" id="GO:0003700">
    <property type="term" value="F:DNA-binding transcription factor activity"/>
    <property type="evidence" value="ECO:0007669"/>
    <property type="project" value="TreeGrafter"/>
</dbReference>
<dbReference type="Proteomes" id="UP000029493">
    <property type="component" value="Chromosome"/>
</dbReference>
<protein>
    <recommendedName>
        <fullName evidence="3">HTH tetR-type domain-containing protein</fullName>
    </recommendedName>
</protein>
<evidence type="ECO:0000256" key="1">
    <source>
        <dbReference type="ARBA" id="ARBA00023125"/>
    </source>
</evidence>
<gene>
    <name evidence="4" type="ORF">LK03_13785</name>
</gene>
<keyword evidence="1 2" id="KW-0238">DNA-binding</keyword>
<accession>A0A089YEY4</accession>
<evidence type="ECO:0000256" key="2">
    <source>
        <dbReference type="PROSITE-ProRule" id="PRU00335"/>
    </source>
</evidence>
<name>A0A089YEY4_9PSED</name>
<dbReference type="GO" id="GO:0000976">
    <property type="term" value="F:transcription cis-regulatory region binding"/>
    <property type="evidence" value="ECO:0007669"/>
    <property type="project" value="TreeGrafter"/>
</dbReference>
<evidence type="ECO:0000313" key="5">
    <source>
        <dbReference type="Proteomes" id="UP000029493"/>
    </source>
</evidence>
<reference evidence="4 5" key="1">
    <citation type="submission" date="2014-09" db="EMBL/GenBank/DDBJ databases">
        <authorList>
            <person name="Chan K.-G."/>
        </authorList>
    </citation>
    <scope>NUCLEOTIDE SEQUENCE [LARGE SCALE GENOMIC DNA]</scope>
    <source>
        <strain evidence="4 5">ND07</strain>
    </source>
</reference>
<dbReference type="AlphaFoldDB" id="A0A089YEY4"/>
<evidence type="ECO:0000259" key="3">
    <source>
        <dbReference type="PROSITE" id="PS50977"/>
    </source>
</evidence>
<dbReference type="Pfam" id="PF00440">
    <property type="entry name" value="TetR_N"/>
    <property type="match status" value="1"/>
</dbReference>
<dbReference type="InterPro" id="IPR041490">
    <property type="entry name" value="KstR2_TetR_C"/>
</dbReference>
<dbReference type="PROSITE" id="PS50977">
    <property type="entry name" value="HTH_TETR_2"/>
    <property type="match status" value="1"/>
</dbReference>
<sequence>MVLSRVEFQRKAVELFQQRGFSSVSMRELAAHVGISPGSIYHHIENKETLLYELLFELYQALNAQLRTVKRRRLATAKALSQVIDGHLDLYERMPGHFRLANMEHGQLSPPLAADIALLRSRYEQQMLQLFRSEATAGEGQLGDAGLLALFAMLHALPGWLDPQLDGMQRRQLARSMLGGALQGARSLA</sequence>
<dbReference type="EMBL" id="CP009455">
    <property type="protein sequence ID" value="AIR90303.1"/>
    <property type="molecule type" value="Genomic_DNA"/>
</dbReference>